<reference evidence="1 2" key="1">
    <citation type="journal article" date="2008" name="Nature">
        <title>The genome of Laccaria bicolor provides insights into mycorrhizal symbiosis.</title>
        <authorList>
            <person name="Martin F."/>
            <person name="Aerts A."/>
            <person name="Ahren D."/>
            <person name="Brun A."/>
            <person name="Danchin E.G.J."/>
            <person name="Duchaussoy F."/>
            <person name="Gibon J."/>
            <person name="Kohler A."/>
            <person name="Lindquist E."/>
            <person name="Pereda V."/>
            <person name="Salamov A."/>
            <person name="Shapiro H.J."/>
            <person name="Wuyts J."/>
            <person name="Blaudez D."/>
            <person name="Buee M."/>
            <person name="Brokstein P."/>
            <person name="Canbaeck B."/>
            <person name="Cohen D."/>
            <person name="Courty P.E."/>
            <person name="Coutinho P.M."/>
            <person name="Delaruelle C."/>
            <person name="Detter J.C."/>
            <person name="Deveau A."/>
            <person name="DiFazio S."/>
            <person name="Duplessis S."/>
            <person name="Fraissinet-Tachet L."/>
            <person name="Lucic E."/>
            <person name="Frey-Klett P."/>
            <person name="Fourrey C."/>
            <person name="Feussner I."/>
            <person name="Gay G."/>
            <person name="Grimwood J."/>
            <person name="Hoegger P.J."/>
            <person name="Jain P."/>
            <person name="Kilaru S."/>
            <person name="Labbe J."/>
            <person name="Lin Y.C."/>
            <person name="Legue V."/>
            <person name="Le Tacon F."/>
            <person name="Marmeisse R."/>
            <person name="Melayah D."/>
            <person name="Montanini B."/>
            <person name="Muratet M."/>
            <person name="Nehls U."/>
            <person name="Niculita-Hirzel H."/>
            <person name="Oudot-Le Secq M.P."/>
            <person name="Peter M."/>
            <person name="Quesneville H."/>
            <person name="Rajashekar B."/>
            <person name="Reich M."/>
            <person name="Rouhier N."/>
            <person name="Schmutz J."/>
            <person name="Yin T."/>
            <person name="Chalot M."/>
            <person name="Henrissat B."/>
            <person name="Kuees U."/>
            <person name="Lucas S."/>
            <person name="Van de Peer Y."/>
            <person name="Podila G.K."/>
            <person name="Polle A."/>
            <person name="Pukkila P.J."/>
            <person name="Richardson P.M."/>
            <person name="Rouze P."/>
            <person name="Sanders I.R."/>
            <person name="Stajich J.E."/>
            <person name="Tunlid A."/>
            <person name="Tuskan G."/>
            <person name="Grigoriev I.V."/>
        </authorList>
    </citation>
    <scope>NUCLEOTIDE SEQUENCE [LARGE SCALE GENOMIC DNA]</scope>
    <source>
        <strain evidence="2">S238N-H82 / ATCC MYA-4686</strain>
    </source>
</reference>
<name>B0DJ30_LACBS</name>
<gene>
    <name evidence="1" type="ORF">LACBIDRAFT_303176</name>
</gene>
<keyword evidence="2" id="KW-1185">Reference proteome</keyword>
<dbReference type="Proteomes" id="UP000001194">
    <property type="component" value="Unassembled WGS sequence"/>
</dbReference>
<sequence>MLAWFKFSHSPSFNVLSAKLRMHPFKYRLEDLCISVSAVDVGAASPVFLSFSASSPPGGKHSASAVPRLLQLSHLPLRFEAFACTFVACPFGLPDFS</sequence>
<dbReference type="RefSeq" id="XP_001883890.1">
    <property type="nucleotide sequence ID" value="XM_001883855.1"/>
</dbReference>
<accession>B0DJ30</accession>
<dbReference type="InParanoid" id="B0DJ30"/>
<evidence type="ECO:0000313" key="2">
    <source>
        <dbReference type="Proteomes" id="UP000001194"/>
    </source>
</evidence>
<evidence type="ECO:0000313" key="1">
    <source>
        <dbReference type="EMBL" id="EDR05332.1"/>
    </source>
</evidence>
<dbReference type="KEGG" id="lbc:LACBIDRAFT_303176"/>
<dbReference type="EMBL" id="DS547113">
    <property type="protein sequence ID" value="EDR05332.1"/>
    <property type="molecule type" value="Genomic_DNA"/>
</dbReference>
<proteinExistence type="predicted"/>
<dbReference type="GeneID" id="6079541"/>
<dbReference type="AlphaFoldDB" id="B0DJ30"/>
<organism evidence="2">
    <name type="scientific">Laccaria bicolor (strain S238N-H82 / ATCC MYA-4686)</name>
    <name type="common">Bicoloured deceiver</name>
    <name type="synonym">Laccaria laccata var. bicolor</name>
    <dbReference type="NCBI Taxonomy" id="486041"/>
    <lineage>
        <taxon>Eukaryota</taxon>
        <taxon>Fungi</taxon>
        <taxon>Dikarya</taxon>
        <taxon>Basidiomycota</taxon>
        <taxon>Agaricomycotina</taxon>
        <taxon>Agaricomycetes</taxon>
        <taxon>Agaricomycetidae</taxon>
        <taxon>Agaricales</taxon>
        <taxon>Agaricineae</taxon>
        <taxon>Hydnangiaceae</taxon>
        <taxon>Laccaria</taxon>
    </lineage>
</organism>
<dbReference type="HOGENOM" id="CLU_2347060_0_0_1"/>
<protein>
    <submittedName>
        <fullName evidence="1">Predicted protein</fullName>
    </submittedName>
</protein>